<sequence>MGSGIIYYEVENQENVRFDPDRPYELLVESLLAVKRREPQEIYHPLRPPALNKKYAHQVQLSNEDKVEGKRSEEAKERVKKGKGLRHTPPHIKKKKKDPMKKKVKIRNQGEGSSKEKGEEEKRRRKIELRCASMDDLIRRLQTFKKAFHNNDAMNTQ</sequence>
<proteinExistence type="predicted"/>
<gene>
    <name evidence="2" type="ORF">PIB30_044133</name>
</gene>
<name>A0ABU6TFE0_9FABA</name>
<feature type="compositionally biased region" description="Basic residues" evidence="1">
    <location>
        <begin position="78"/>
        <end position="106"/>
    </location>
</feature>
<dbReference type="EMBL" id="JASCZI010090882">
    <property type="protein sequence ID" value="MED6147450.1"/>
    <property type="molecule type" value="Genomic_DNA"/>
</dbReference>
<organism evidence="2 3">
    <name type="scientific">Stylosanthes scabra</name>
    <dbReference type="NCBI Taxonomy" id="79078"/>
    <lineage>
        <taxon>Eukaryota</taxon>
        <taxon>Viridiplantae</taxon>
        <taxon>Streptophyta</taxon>
        <taxon>Embryophyta</taxon>
        <taxon>Tracheophyta</taxon>
        <taxon>Spermatophyta</taxon>
        <taxon>Magnoliopsida</taxon>
        <taxon>eudicotyledons</taxon>
        <taxon>Gunneridae</taxon>
        <taxon>Pentapetalae</taxon>
        <taxon>rosids</taxon>
        <taxon>fabids</taxon>
        <taxon>Fabales</taxon>
        <taxon>Fabaceae</taxon>
        <taxon>Papilionoideae</taxon>
        <taxon>50 kb inversion clade</taxon>
        <taxon>dalbergioids sensu lato</taxon>
        <taxon>Dalbergieae</taxon>
        <taxon>Pterocarpus clade</taxon>
        <taxon>Stylosanthes</taxon>
    </lineage>
</organism>
<accession>A0ABU6TFE0</accession>
<reference evidence="2 3" key="1">
    <citation type="journal article" date="2023" name="Plants (Basel)">
        <title>Bridging the Gap: Combining Genomics and Transcriptomics Approaches to Understand Stylosanthes scabra, an Orphan Legume from the Brazilian Caatinga.</title>
        <authorList>
            <person name="Ferreira-Neto J.R.C."/>
            <person name="da Silva M.D."/>
            <person name="Binneck E."/>
            <person name="de Melo N.F."/>
            <person name="da Silva R.H."/>
            <person name="de Melo A.L.T.M."/>
            <person name="Pandolfi V."/>
            <person name="Bustamante F.O."/>
            <person name="Brasileiro-Vidal A.C."/>
            <person name="Benko-Iseppon A.M."/>
        </authorList>
    </citation>
    <scope>NUCLEOTIDE SEQUENCE [LARGE SCALE GENOMIC DNA]</scope>
    <source>
        <tissue evidence="2">Leaves</tissue>
    </source>
</reference>
<feature type="compositionally biased region" description="Basic and acidic residues" evidence="1">
    <location>
        <begin position="63"/>
        <end position="77"/>
    </location>
</feature>
<evidence type="ECO:0000313" key="2">
    <source>
        <dbReference type="EMBL" id="MED6147450.1"/>
    </source>
</evidence>
<feature type="compositionally biased region" description="Basic and acidic residues" evidence="1">
    <location>
        <begin position="113"/>
        <end position="122"/>
    </location>
</feature>
<dbReference type="Proteomes" id="UP001341840">
    <property type="component" value="Unassembled WGS sequence"/>
</dbReference>
<protein>
    <submittedName>
        <fullName evidence="2">Uncharacterized protein</fullName>
    </submittedName>
</protein>
<comment type="caution">
    <text evidence="2">The sequence shown here is derived from an EMBL/GenBank/DDBJ whole genome shotgun (WGS) entry which is preliminary data.</text>
</comment>
<evidence type="ECO:0000313" key="3">
    <source>
        <dbReference type="Proteomes" id="UP001341840"/>
    </source>
</evidence>
<feature type="region of interest" description="Disordered" evidence="1">
    <location>
        <begin position="60"/>
        <end position="126"/>
    </location>
</feature>
<evidence type="ECO:0000256" key="1">
    <source>
        <dbReference type="SAM" id="MobiDB-lite"/>
    </source>
</evidence>
<keyword evidence="3" id="KW-1185">Reference proteome</keyword>